<evidence type="ECO:0000313" key="3">
    <source>
        <dbReference type="EMBL" id="MBP1988390.1"/>
    </source>
</evidence>
<gene>
    <name evidence="3" type="ORF">J2753_002912</name>
</gene>
<dbReference type="EMBL" id="JAGGLC010000007">
    <property type="protein sequence ID" value="MBP1988390.1"/>
    <property type="molecule type" value="Genomic_DNA"/>
</dbReference>
<feature type="transmembrane region" description="Helical" evidence="1">
    <location>
        <begin position="39"/>
        <end position="56"/>
    </location>
</feature>
<dbReference type="InterPro" id="IPR058319">
    <property type="entry name" value="DUF8006"/>
</dbReference>
<dbReference type="OrthoDB" id="213516at2157"/>
<dbReference type="Pfam" id="PF26028">
    <property type="entry name" value="DUF8006"/>
    <property type="match status" value="1"/>
</dbReference>
<dbReference type="RefSeq" id="WP_209492727.1">
    <property type="nucleotide sequence ID" value="NZ_JAGGLC010000007.1"/>
</dbReference>
<feature type="domain" description="DUF8006" evidence="2">
    <location>
        <begin position="1"/>
        <end position="82"/>
    </location>
</feature>
<sequence>MLPIQVIDSFLLNYEIGQALLLVFALGTLGLLGLGSKKVLSLHFAAFGLIFLITPQAINSRIYLFLGLALLVVAPMLFTTADD</sequence>
<evidence type="ECO:0000313" key="4">
    <source>
        <dbReference type="Proteomes" id="UP000823736"/>
    </source>
</evidence>
<keyword evidence="1" id="KW-1133">Transmembrane helix</keyword>
<feature type="transmembrane region" description="Helical" evidence="1">
    <location>
        <begin position="12"/>
        <end position="32"/>
    </location>
</feature>
<reference evidence="3" key="1">
    <citation type="submission" date="2021-03" db="EMBL/GenBank/DDBJ databases">
        <title>Genomic Encyclopedia of Type Strains, Phase IV (KMG-IV): sequencing the most valuable type-strain genomes for metagenomic binning, comparative biology and taxonomic classification.</title>
        <authorList>
            <person name="Goeker M."/>
        </authorList>
    </citation>
    <scope>NUCLEOTIDE SEQUENCE</scope>
    <source>
        <strain evidence="3">DSM 26232</strain>
    </source>
</reference>
<protein>
    <recommendedName>
        <fullName evidence="2">DUF8006 domain-containing protein</fullName>
    </recommendedName>
</protein>
<keyword evidence="1" id="KW-0472">Membrane</keyword>
<keyword evidence="4" id="KW-1185">Reference proteome</keyword>
<organism evidence="3 4">
    <name type="scientific">Halolamina salifodinae</name>
    <dbReference type="NCBI Taxonomy" id="1202767"/>
    <lineage>
        <taxon>Archaea</taxon>
        <taxon>Methanobacteriati</taxon>
        <taxon>Methanobacteriota</taxon>
        <taxon>Stenosarchaea group</taxon>
        <taxon>Halobacteria</taxon>
        <taxon>Halobacteriales</taxon>
        <taxon>Haloferacaceae</taxon>
    </lineage>
</organism>
<feature type="transmembrane region" description="Helical" evidence="1">
    <location>
        <begin position="62"/>
        <end position="81"/>
    </location>
</feature>
<dbReference type="Proteomes" id="UP000823736">
    <property type="component" value="Unassembled WGS sequence"/>
</dbReference>
<accession>A0A8T4H113</accession>
<keyword evidence="1" id="KW-0812">Transmembrane</keyword>
<dbReference type="AlphaFoldDB" id="A0A8T4H113"/>
<evidence type="ECO:0000256" key="1">
    <source>
        <dbReference type="SAM" id="Phobius"/>
    </source>
</evidence>
<proteinExistence type="predicted"/>
<evidence type="ECO:0000259" key="2">
    <source>
        <dbReference type="Pfam" id="PF26028"/>
    </source>
</evidence>
<name>A0A8T4H113_9EURY</name>
<comment type="caution">
    <text evidence="3">The sequence shown here is derived from an EMBL/GenBank/DDBJ whole genome shotgun (WGS) entry which is preliminary data.</text>
</comment>